<evidence type="ECO:0000256" key="1">
    <source>
        <dbReference type="ARBA" id="ARBA00004651"/>
    </source>
</evidence>
<dbReference type="RefSeq" id="WP_378958396.1">
    <property type="nucleotide sequence ID" value="NZ_JBHRXC010000001.1"/>
</dbReference>
<name>A0ABV8NHP9_9SPHI</name>
<evidence type="ECO:0000256" key="6">
    <source>
        <dbReference type="SAM" id="Phobius"/>
    </source>
</evidence>
<evidence type="ECO:0000256" key="5">
    <source>
        <dbReference type="ARBA" id="ARBA00023136"/>
    </source>
</evidence>
<protein>
    <submittedName>
        <fullName evidence="8">YidH family protein</fullName>
    </submittedName>
</protein>
<evidence type="ECO:0000313" key="8">
    <source>
        <dbReference type="EMBL" id="MFC4195084.1"/>
    </source>
</evidence>
<evidence type="ECO:0000256" key="2">
    <source>
        <dbReference type="ARBA" id="ARBA00022475"/>
    </source>
</evidence>
<keyword evidence="9" id="KW-1185">Reference proteome</keyword>
<evidence type="ECO:0000256" key="4">
    <source>
        <dbReference type="ARBA" id="ARBA00022989"/>
    </source>
</evidence>
<accession>A0ABV8NHP9</accession>
<organism evidence="8 9">
    <name type="scientific">Pedobacter jamesrossensis</name>
    <dbReference type="NCBI Taxonomy" id="1908238"/>
    <lineage>
        <taxon>Bacteria</taxon>
        <taxon>Pseudomonadati</taxon>
        <taxon>Bacteroidota</taxon>
        <taxon>Sphingobacteriia</taxon>
        <taxon>Sphingobacteriales</taxon>
        <taxon>Sphingobacteriaceae</taxon>
        <taxon>Pedobacter</taxon>
    </lineage>
</organism>
<evidence type="ECO:0000256" key="3">
    <source>
        <dbReference type="ARBA" id="ARBA00022692"/>
    </source>
</evidence>
<proteinExistence type="predicted"/>
<keyword evidence="5 6" id="KW-0472">Membrane</keyword>
<feature type="transmembrane region" description="Helical" evidence="6">
    <location>
        <begin position="21"/>
        <end position="38"/>
    </location>
</feature>
<evidence type="ECO:0000313" key="9">
    <source>
        <dbReference type="Proteomes" id="UP001595792"/>
    </source>
</evidence>
<evidence type="ECO:0000259" key="7">
    <source>
        <dbReference type="Pfam" id="PF02656"/>
    </source>
</evidence>
<comment type="caution">
    <text evidence="8">The sequence shown here is derived from an EMBL/GenBank/DDBJ whole genome shotgun (WGS) entry which is preliminary data.</text>
</comment>
<sequence>MKRKKITKGSAADHLANERTFLAWIRTAIGIIGLGFVVEKSSNFLNQINGVLGPSKSIIPEERSYVIGVLLVVLGSITIILAMIHYHRTEKMLERGLYDNSTLLIKTTATLILVFSLLLASYLVIIPNKVHHIPRHSAPVWFWL</sequence>
<gene>
    <name evidence="8" type="ORF">ACFOUY_00045</name>
</gene>
<dbReference type="EMBL" id="JBHSBY010000003">
    <property type="protein sequence ID" value="MFC4195084.1"/>
    <property type="molecule type" value="Genomic_DNA"/>
</dbReference>
<keyword evidence="2" id="KW-1003">Cell membrane</keyword>
<dbReference type="Proteomes" id="UP001595792">
    <property type="component" value="Unassembled WGS sequence"/>
</dbReference>
<dbReference type="PANTHER" id="PTHR34187:SF2">
    <property type="entry name" value="DUF202 DOMAIN-CONTAINING PROTEIN"/>
    <property type="match status" value="1"/>
</dbReference>
<dbReference type="InterPro" id="IPR003807">
    <property type="entry name" value="DUF202"/>
</dbReference>
<comment type="subcellular location">
    <subcellularLocation>
        <location evidence="1">Cell membrane</location>
        <topology evidence="1">Multi-pass membrane protein</topology>
    </subcellularLocation>
</comment>
<dbReference type="PANTHER" id="PTHR34187">
    <property type="entry name" value="FGR18P"/>
    <property type="match status" value="1"/>
</dbReference>
<keyword evidence="3 6" id="KW-0812">Transmembrane</keyword>
<feature type="transmembrane region" description="Helical" evidence="6">
    <location>
        <begin position="104"/>
        <end position="125"/>
    </location>
</feature>
<dbReference type="InterPro" id="IPR052053">
    <property type="entry name" value="IM_YidH-like"/>
</dbReference>
<dbReference type="Pfam" id="PF02656">
    <property type="entry name" value="DUF202"/>
    <property type="match status" value="1"/>
</dbReference>
<feature type="domain" description="DUF202" evidence="7">
    <location>
        <begin position="13"/>
        <end position="92"/>
    </location>
</feature>
<feature type="transmembrane region" description="Helical" evidence="6">
    <location>
        <begin position="65"/>
        <end position="84"/>
    </location>
</feature>
<reference evidence="9" key="1">
    <citation type="journal article" date="2019" name="Int. J. Syst. Evol. Microbiol.">
        <title>The Global Catalogue of Microorganisms (GCM) 10K type strain sequencing project: providing services to taxonomists for standard genome sequencing and annotation.</title>
        <authorList>
            <consortium name="The Broad Institute Genomics Platform"/>
            <consortium name="The Broad Institute Genome Sequencing Center for Infectious Disease"/>
            <person name="Wu L."/>
            <person name="Ma J."/>
        </authorList>
    </citation>
    <scope>NUCLEOTIDE SEQUENCE [LARGE SCALE GENOMIC DNA]</scope>
    <source>
        <strain evidence="9">CCM 8689</strain>
    </source>
</reference>
<keyword evidence="4 6" id="KW-1133">Transmembrane helix</keyword>